<evidence type="ECO:0000313" key="1">
    <source>
        <dbReference type="EMBL" id="CAL5224854.1"/>
    </source>
</evidence>
<name>A0ABP1G0T7_9CHLO</name>
<accession>A0ABP1G0T7</accession>
<dbReference type="EMBL" id="CAXHTA020000011">
    <property type="protein sequence ID" value="CAL5224854.1"/>
    <property type="molecule type" value="Genomic_DNA"/>
</dbReference>
<proteinExistence type="predicted"/>
<gene>
    <name evidence="1" type="primary">g7610</name>
    <name evidence="1" type="ORF">VP750_LOCUS6513</name>
</gene>
<comment type="caution">
    <text evidence="1">The sequence shown here is derived from an EMBL/GenBank/DDBJ whole genome shotgun (WGS) entry which is preliminary data.</text>
</comment>
<keyword evidence="2" id="KW-1185">Reference proteome</keyword>
<protein>
    <submittedName>
        <fullName evidence="1">G7610 protein</fullName>
    </submittedName>
</protein>
<evidence type="ECO:0000313" key="2">
    <source>
        <dbReference type="Proteomes" id="UP001497392"/>
    </source>
</evidence>
<sequence>MWALVAGGAGAGGLIYSYKFYRRGSHAHAEPWTGPGYTQDYKGAAAPLPEAAAVPLPTITLPPFKATDVAKGTTVTPDDLENTAVILVFVDPTSPAALDGLERLQDVTAEAGRTSKVPLQPLALDMTSGEPAEHSKLARLLTNLKSREKGRADPEMAPIRGLAGEDAANKIKDSVQRFAESPAAGGAAVKPEAVTEEGVLHLFGPDGMLVIQYDATLLPQDVAKDVLQKLQDFEQLSPAQRSPD</sequence>
<dbReference type="Proteomes" id="UP001497392">
    <property type="component" value="Unassembled WGS sequence"/>
</dbReference>
<reference evidence="1 2" key="1">
    <citation type="submission" date="2024-06" db="EMBL/GenBank/DDBJ databases">
        <authorList>
            <person name="Kraege A."/>
            <person name="Thomma B."/>
        </authorList>
    </citation>
    <scope>NUCLEOTIDE SEQUENCE [LARGE SCALE GENOMIC DNA]</scope>
</reference>
<organism evidence="1 2">
    <name type="scientific">Coccomyxa viridis</name>
    <dbReference type="NCBI Taxonomy" id="1274662"/>
    <lineage>
        <taxon>Eukaryota</taxon>
        <taxon>Viridiplantae</taxon>
        <taxon>Chlorophyta</taxon>
        <taxon>core chlorophytes</taxon>
        <taxon>Trebouxiophyceae</taxon>
        <taxon>Trebouxiophyceae incertae sedis</taxon>
        <taxon>Coccomyxaceae</taxon>
        <taxon>Coccomyxa</taxon>
    </lineage>
</organism>